<dbReference type="EMBL" id="BK015252">
    <property type="protein sequence ID" value="DAD98088.1"/>
    <property type="molecule type" value="Genomic_DNA"/>
</dbReference>
<proteinExistence type="predicted"/>
<protein>
    <submittedName>
        <fullName evidence="1">Uncharacterized protein</fullName>
    </submittedName>
</protein>
<accession>A0A8S5NV53</accession>
<sequence>MMAARMISLLRFKGRRVATLLLRDAACLIVIMSPLSP</sequence>
<reference evidence="1" key="1">
    <citation type="journal article" date="2021" name="Proc. Natl. Acad. Sci. U.S.A.">
        <title>A Catalog of Tens of Thousands of Viruses from Human Metagenomes Reveals Hidden Associations with Chronic Diseases.</title>
        <authorList>
            <person name="Tisza M.J."/>
            <person name="Buck C.B."/>
        </authorList>
    </citation>
    <scope>NUCLEOTIDE SEQUENCE</scope>
    <source>
        <strain evidence="1">CtQ091</strain>
    </source>
</reference>
<name>A0A8S5NV53_9CAUD</name>
<evidence type="ECO:0000313" key="1">
    <source>
        <dbReference type="EMBL" id="DAD98088.1"/>
    </source>
</evidence>
<organism evidence="1">
    <name type="scientific">Siphoviridae sp. ctQ091</name>
    <dbReference type="NCBI Taxonomy" id="2825490"/>
    <lineage>
        <taxon>Viruses</taxon>
        <taxon>Duplodnaviria</taxon>
        <taxon>Heunggongvirae</taxon>
        <taxon>Uroviricota</taxon>
        <taxon>Caudoviricetes</taxon>
    </lineage>
</organism>